<dbReference type="SUPFAM" id="SSF47762">
    <property type="entry name" value="PAH2 domain"/>
    <property type="match status" value="1"/>
</dbReference>
<evidence type="ECO:0000256" key="1">
    <source>
        <dbReference type="ARBA" id="ARBA00004123"/>
    </source>
</evidence>
<keyword evidence="5" id="KW-1185">Reference proteome</keyword>
<dbReference type="InterPro" id="IPR003822">
    <property type="entry name" value="PAH"/>
</dbReference>
<organism evidence="4 5">
    <name type="scientific">Cadophora malorum</name>
    <dbReference type="NCBI Taxonomy" id="108018"/>
    <lineage>
        <taxon>Eukaryota</taxon>
        <taxon>Fungi</taxon>
        <taxon>Dikarya</taxon>
        <taxon>Ascomycota</taxon>
        <taxon>Pezizomycotina</taxon>
        <taxon>Leotiomycetes</taxon>
        <taxon>Helotiales</taxon>
        <taxon>Ploettnerulaceae</taxon>
        <taxon>Cadophora</taxon>
    </lineage>
</organism>
<keyword evidence="2 3" id="KW-0539">Nucleus</keyword>
<dbReference type="GO" id="GO:0003714">
    <property type="term" value="F:transcription corepressor activity"/>
    <property type="evidence" value="ECO:0007669"/>
    <property type="project" value="InterPro"/>
</dbReference>
<dbReference type="AlphaFoldDB" id="A0A8H8BUT0"/>
<reference evidence="4" key="1">
    <citation type="submission" date="2021-02" db="EMBL/GenBank/DDBJ databases">
        <title>Genome sequence Cadophora malorum strain M34.</title>
        <authorList>
            <person name="Stefanovic E."/>
            <person name="Vu D."/>
            <person name="Scully C."/>
            <person name="Dijksterhuis J."/>
            <person name="Roader J."/>
            <person name="Houbraken J."/>
        </authorList>
    </citation>
    <scope>NUCLEOTIDE SEQUENCE</scope>
    <source>
        <strain evidence="4">M34</strain>
    </source>
</reference>
<gene>
    <name evidence="4" type="ORF">IFR04_002489</name>
</gene>
<name>A0A8H8BUT0_9HELO</name>
<evidence type="ECO:0000256" key="2">
    <source>
        <dbReference type="ARBA" id="ARBA00023242"/>
    </source>
</evidence>
<dbReference type="OrthoDB" id="3546217at2759"/>
<dbReference type="GO" id="GO:0005634">
    <property type="term" value="C:nucleus"/>
    <property type="evidence" value="ECO:0007669"/>
    <property type="project" value="UniProtKB-SubCell"/>
</dbReference>
<dbReference type="Gene3D" id="1.20.1160.11">
    <property type="entry name" value="Paired amphipathic helix"/>
    <property type="match status" value="1"/>
</dbReference>
<dbReference type="InterPro" id="IPR036600">
    <property type="entry name" value="PAH_sf"/>
</dbReference>
<sequence length="155" mass="17140">MEGPACPAKGRAMEYIAEVQNRFADDPNTYQQFLQIMMDFLKDPGSNSASEVQHKVNELFNGHSDLINGFKQFIPIETAPSKQDEPQNPGSERQQQIIKILAEYNENPTSVGELSGQLKELLGDDPAVLELLEQYAPVMSEEERKEGGKAGKAAS</sequence>
<dbReference type="PROSITE" id="PS51477">
    <property type="entry name" value="PAH"/>
    <property type="match status" value="1"/>
</dbReference>
<protein>
    <submittedName>
        <fullName evidence="4">Uncharacterized protein</fullName>
    </submittedName>
</protein>
<dbReference type="Proteomes" id="UP000664132">
    <property type="component" value="Unassembled WGS sequence"/>
</dbReference>
<proteinExistence type="predicted"/>
<comment type="caution">
    <text evidence="4">The sequence shown here is derived from an EMBL/GenBank/DDBJ whole genome shotgun (WGS) entry which is preliminary data.</text>
</comment>
<evidence type="ECO:0000313" key="4">
    <source>
        <dbReference type="EMBL" id="KAG4424433.1"/>
    </source>
</evidence>
<dbReference type="InterPro" id="IPR039774">
    <property type="entry name" value="Sin3-like"/>
</dbReference>
<evidence type="ECO:0000313" key="5">
    <source>
        <dbReference type="Proteomes" id="UP000664132"/>
    </source>
</evidence>
<comment type="subcellular location">
    <subcellularLocation>
        <location evidence="1 3">Nucleus</location>
    </subcellularLocation>
</comment>
<dbReference type="EMBL" id="JAFJYH010000021">
    <property type="protein sequence ID" value="KAG4424433.1"/>
    <property type="molecule type" value="Genomic_DNA"/>
</dbReference>
<evidence type="ECO:0000256" key="3">
    <source>
        <dbReference type="PROSITE-ProRule" id="PRU00810"/>
    </source>
</evidence>
<dbReference type="Pfam" id="PF02671">
    <property type="entry name" value="PAH"/>
    <property type="match status" value="1"/>
</dbReference>
<dbReference type="PANTHER" id="PTHR12346">
    <property type="entry name" value="SIN3B-RELATED"/>
    <property type="match status" value="1"/>
</dbReference>
<accession>A0A8H8BUT0</accession>